<dbReference type="EMBL" id="CM000843">
    <property type="protein sequence ID" value="KRH32937.1"/>
    <property type="molecule type" value="Genomic_DNA"/>
</dbReference>
<keyword evidence="3" id="KW-1185">Reference proteome</keyword>
<evidence type="ECO:0000313" key="3">
    <source>
        <dbReference type="Proteomes" id="UP000008827"/>
    </source>
</evidence>
<dbReference type="Proteomes" id="UP000008827">
    <property type="component" value="Chromosome 10"/>
</dbReference>
<dbReference type="AlphaFoldDB" id="A0A0R0HYI0"/>
<evidence type="ECO:0000313" key="1">
    <source>
        <dbReference type="EMBL" id="KRH32937.1"/>
    </source>
</evidence>
<dbReference type="SMR" id="A0A0R0HYI0"/>
<reference evidence="1" key="3">
    <citation type="submission" date="2018-07" db="EMBL/GenBank/DDBJ databases">
        <title>WGS assembly of Glycine max.</title>
        <authorList>
            <person name="Schmutz J."/>
            <person name="Cannon S."/>
            <person name="Schlueter J."/>
            <person name="Ma J."/>
            <person name="Mitros T."/>
            <person name="Nelson W."/>
            <person name="Hyten D."/>
            <person name="Song Q."/>
            <person name="Thelen J."/>
            <person name="Cheng J."/>
            <person name="Xu D."/>
            <person name="Hellsten U."/>
            <person name="May G."/>
            <person name="Yu Y."/>
            <person name="Sakurai T."/>
            <person name="Umezawa T."/>
            <person name="Bhattacharyya M."/>
            <person name="Sandhu D."/>
            <person name="Valliyodan B."/>
            <person name="Lindquist E."/>
            <person name="Peto M."/>
            <person name="Grant D."/>
            <person name="Shu S."/>
            <person name="Goodstein D."/>
            <person name="Barry K."/>
            <person name="Futrell-Griggs M."/>
            <person name="Abernathy B."/>
            <person name="Du J."/>
            <person name="Tian Z."/>
            <person name="Zhu L."/>
            <person name="Gill N."/>
            <person name="Joshi T."/>
            <person name="Libault M."/>
            <person name="Sethuraman A."/>
            <person name="Zhang X."/>
            <person name="Shinozaki K."/>
            <person name="Nguyen H."/>
            <person name="Wing R."/>
            <person name="Cregan P."/>
            <person name="Specht J."/>
            <person name="Grimwood J."/>
            <person name="Rokhsar D."/>
            <person name="Stacey G."/>
            <person name="Shoemaker R."/>
            <person name="Jackson S."/>
        </authorList>
    </citation>
    <scope>NUCLEOTIDE SEQUENCE</scope>
    <source>
        <tissue evidence="1">Callus</tissue>
    </source>
</reference>
<organism evidence="1">
    <name type="scientific">Glycine max</name>
    <name type="common">Soybean</name>
    <name type="synonym">Glycine hispida</name>
    <dbReference type="NCBI Taxonomy" id="3847"/>
    <lineage>
        <taxon>Eukaryota</taxon>
        <taxon>Viridiplantae</taxon>
        <taxon>Streptophyta</taxon>
        <taxon>Embryophyta</taxon>
        <taxon>Tracheophyta</taxon>
        <taxon>Spermatophyta</taxon>
        <taxon>Magnoliopsida</taxon>
        <taxon>eudicotyledons</taxon>
        <taxon>Gunneridae</taxon>
        <taxon>Pentapetalae</taxon>
        <taxon>rosids</taxon>
        <taxon>fabids</taxon>
        <taxon>Fabales</taxon>
        <taxon>Fabaceae</taxon>
        <taxon>Papilionoideae</taxon>
        <taxon>50 kb inversion clade</taxon>
        <taxon>NPAAA clade</taxon>
        <taxon>indigoferoid/millettioid clade</taxon>
        <taxon>Phaseoleae</taxon>
        <taxon>Glycine</taxon>
        <taxon>Glycine subgen. Soja</taxon>
    </lineage>
</organism>
<protein>
    <submittedName>
        <fullName evidence="1 2">Uncharacterized protein</fullName>
    </submittedName>
</protein>
<reference evidence="2" key="2">
    <citation type="submission" date="2018-02" db="UniProtKB">
        <authorList>
            <consortium name="EnsemblPlants"/>
        </authorList>
    </citation>
    <scope>IDENTIFICATION</scope>
    <source>
        <strain evidence="2">Williams 82</strain>
    </source>
</reference>
<accession>A0A0R0HYI0</accession>
<dbReference type="InParanoid" id="A0A0R0HYI0"/>
<gene>
    <name evidence="1" type="ORF">GLYMA_10G087700</name>
</gene>
<proteinExistence type="predicted"/>
<sequence>MQTSFTPPFLLTQLLHSSSHLLNSSSHQEARAMYASFSRGSSHMMNPTFDCTSSLIRSPSSNRSSFLNSN</sequence>
<dbReference type="Gramene" id="KRH32937">
    <property type="protein sequence ID" value="KRH32937"/>
    <property type="gene ID" value="GLYMA_10G087700"/>
</dbReference>
<reference evidence="1 2" key="1">
    <citation type="journal article" date="2010" name="Nature">
        <title>Genome sequence of the palaeopolyploid soybean.</title>
        <authorList>
            <person name="Schmutz J."/>
            <person name="Cannon S.B."/>
            <person name="Schlueter J."/>
            <person name="Ma J."/>
            <person name="Mitros T."/>
            <person name="Nelson W."/>
            <person name="Hyten D.L."/>
            <person name="Song Q."/>
            <person name="Thelen J.J."/>
            <person name="Cheng J."/>
            <person name="Xu D."/>
            <person name="Hellsten U."/>
            <person name="May G.D."/>
            <person name="Yu Y."/>
            <person name="Sakurai T."/>
            <person name="Umezawa T."/>
            <person name="Bhattacharyya M.K."/>
            <person name="Sandhu D."/>
            <person name="Valliyodan B."/>
            <person name="Lindquist E."/>
            <person name="Peto M."/>
            <person name="Grant D."/>
            <person name="Shu S."/>
            <person name="Goodstein D."/>
            <person name="Barry K."/>
            <person name="Futrell-Griggs M."/>
            <person name="Abernathy B."/>
            <person name="Du J."/>
            <person name="Tian Z."/>
            <person name="Zhu L."/>
            <person name="Gill N."/>
            <person name="Joshi T."/>
            <person name="Libault M."/>
            <person name="Sethuraman A."/>
            <person name="Zhang X.-C."/>
            <person name="Shinozaki K."/>
            <person name="Nguyen H.T."/>
            <person name="Wing R.A."/>
            <person name="Cregan P."/>
            <person name="Specht J."/>
            <person name="Grimwood J."/>
            <person name="Rokhsar D."/>
            <person name="Stacey G."/>
            <person name="Shoemaker R.C."/>
            <person name="Jackson S.A."/>
        </authorList>
    </citation>
    <scope>NUCLEOTIDE SEQUENCE [LARGE SCALE GENOMIC DNA]</scope>
    <source>
        <strain evidence="2">cv. Williams 82</strain>
        <tissue evidence="1">Callus</tissue>
    </source>
</reference>
<name>A0A0R0HYI0_SOYBN</name>
<dbReference type="EnsemblPlants" id="KRH32937">
    <property type="protein sequence ID" value="KRH32937"/>
    <property type="gene ID" value="GLYMA_10G087700"/>
</dbReference>
<evidence type="ECO:0000313" key="2">
    <source>
        <dbReference type="EnsemblPlants" id="KRH32937"/>
    </source>
</evidence>